<evidence type="ECO:0000313" key="2">
    <source>
        <dbReference type="Proteomes" id="UP000218231"/>
    </source>
</evidence>
<dbReference type="AlphaFoldDB" id="A0A2A2L716"/>
<organism evidence="1 2">
    <name type="scientific">Diploscapter pachys</name>
    <dbReference type="NCBI Taxonomy" id="2018661"/>
    <lineage>
        <taxon>Eukaryota</taxon>
        <taxon>Metazoa</taxon>
        <taxon>Ecdysozoa</taxon>
        <taxon>Nematoda</taxon>
        <taxon>Chromadorea</taxon>
        <taxon>Rhabditida</taxon>
        <taxon>Rhabditina</taxon>
        <taxon>Rhabditomorpha</taxon>
        <taxon>Rhabditoidea</taxon>
        <taxon>Rhabditidae</taxon>
        <taxon>Diploscapter</taxon>
    </lineage>
</organism>
<dbReference type="EMBL" id="LIAE01007099">
    <property type="protein sequence ID" value="PAV81960.1"/>
    <property type="molecule type" value="Genomic_DNA"/>
</dbReference>
<accession>A0A2A2L716</accession>
<evidence type="ECO:0000313" key="1">
    <source>
        <dbReference type="EMBL" id="PAV81960.1"/>
    </source>
</evidence>
<name>A0A2A2L716_9BILA</name>
<protein>
    <submittedName>
        <fullName evidence="1">Uncharacterized protein</fullName>
    </submittedName>
</protein>
<keyword evidence="2" id="KW-1185">Reference proteome</keyword>
<comment type="caution">
    <text evidence="1">The sequence shown here is derived from an EMBL/GenBank/DDBJ whole genome shotgun (WGS) entry which is preliminary data.</text>
</comment>
<reference evidence="1 2" key="1">
    <citation type="journal article" date="2017" name="Curr. Biol.">
        <title>Genome architecture and evolution of a unichromosomal asexual nematode.</title>
        <authorList>
            <person name="Fradin H."/>
            <person name="Zegar C."/>
            <person name="Gutwein M."/>
            <person name="Lucas J."/>
            <person name="Kovtun M."/>
            <person name="Corcoran D."/>
            <person name="Baugh L.R."/>
            <person name="Kiontke K."/>
            <person name="Gunsalus K."/>
            <person name="Fitch D.H."/>
            <person name="Piano F."/>
        </authorList>
    </citation>
    <scope>NUCLEOTIDE SEQUENCE [LARGE SCALE GENOMIC DNA]</scope>
    <source>
        <strain evidence="1">PF1309</strain>
    </source>
</reference>
<proteinExistence type="predicted"/>
<gene>
    <name evidence="1" type="ORF">WR25_05854</name>
</gene>
<sequence>MIRYGVIMIENGPRTSIYFDKNGILSIVLPTALPPEEVRESFENGVPTIQHSSKLKSQFGCEFSFAAAENNTIVTLNFTICQSTQSQTQQCISLYRQIWLNAIEARGRVKAKLCPFLILLKDSKDDSEKGLEWINQLKIATYNSYLNSIINPNIRRLDLISDDRKQCEVCGEKFVVIAPPSSRLPAKSPNCLSVNQEPINAPSYVSLLRFWICERLRANTTHNMIYPS</sequence>
<dbReference type="Proteomes" id="UP000218231">
    <property type="component" value="Unassembled WGS sequence"/>
</dbReference>